<organism evidence="3 4">
    <name type="scientific">Candidatus Sungiibacteriota bacterium</name>
    <dbReference type="NCBI Taxonomy" id="2750080"/>
    <lineage>
        <taxon>Bacteria</taxon>
        <taxon>Candidatus Sungiibacteriota</taxon>
    </lineage>
</organism>
<dbReference type="Pfam" id="PF02463">
    <property type="entry name" value="SMC_N"/>
    <property type="match status" value="1"/>
</dbReference>
<reference evidence="3 4" key="1">
    <citation type="submission" date="2020-07" db="EMBL/GenBank/DDBJ databases">
        <title>Huge and variable diversity of episymbiotic CPR bacteria and DPANN archaea in groundwater ecosystems.</title>
        <authorList>
            <person name="He C.Y."/>
            <person name="Keren R."/>
            <person name="Whittaker M."/>
            <person name="Farag I.F."/>
            <person name="Doudna J."/>
            <person name="Cate J.H.D."/>
            <person name="Banfield J.F."/>
        </authorList>
    </citation>
    <scope>NUCLEOTIDE SEQUENCE [LARGE SCALE GENOMIC DNA]</scope>
    <source>
        <strain evidence="3">NC_groundwater_541_Ag_S-0.1um_46_50</strain>
    </source>
</reference>
<name>A0A7T5RJ18_9BACT</name>
<evidence type="ECO:0000259" key="2">
    <source>
        <dbReference type="Pfam" id="PF02463"/>
    </source>
</evidence>
<dbReference type="Proteomes" id="UP000595618">
    <property type="component" value="Chromosome"/>
</dbReference>
<evidence type="ECO:0000313" key="4">
    <source>
        <dbReference type="Proteomes" id="UP000595618"/>
    </source>
</evidence>
<dbReference type="EMBL" id="CP066690">
    <property type="protein sequence ID" value="QQG45071.1"/>
    <property type="molecule type" value="Genomic_DNA"/>
</dbReference>
<feature type="coiled-coil region" evidence="1">
    <location>
        <begin position="389"/>
        <end position="454"/>
    </location>
</feature>
<dbReference type="AlphaFoldDB" id="A0A7T5RJ18"/>
<feature type="coiled-coil region" evidence="1">
    <location>
        <begin position="248"/>
        <end position="316"/>
    </location>
</feature>
<protein>
    <submittedName>
        <fullName evidence="3">AAA family ATPase</fullName>
    </submittedName>
</protein>
<sequence length="734" mass="84115">MYLKKLELSGFKSFARSTVLEFPSKVTAIVGPNGSGKSNIKEGIQWVLGEQSMKSLRGKKGEDLIWNGSQQIPRVGKASVTLLFDNKDGKIPIEFDEVAISRKIFRDGLNEYYINDSQVRLKDVVELMARIGLGETKHNIIGQGEVDRILLSSPRERREMLEEALGLRVYQLKKNEAERKLEATGSNMKQVEALVREIAPHLKFLSAQAKKAEARGTVEGELKQFQKIYFAKESKEIQDEKKSVEGRAAPVLKKREEAKKEMEHLRREVAEAEKSLAGVSVKSEDEKKLMELEARRRELEREIGRLEGKLEVEQEKAKSPRLRAVDTRYIQDEIREFLSEIRAIIEEEDHMEAVRSHLLVLIEDMEGLLNQIERGTVEEKRDEKEFVILRELEKTLAPLQGELTRTTKEIDKLQSVRRAEVEKYRNVQQSIRELDQQLRAYQDEERDLALALERFKFDEERLRLRREVFIRELEESEIKREELSPAMLDGYEAMSGEELKRKIERLRGKLEEIGGIDPAVVKEYQETESRHSFLTKELEDLEQASGSLKELIKELDQHIKKDFKEGFVKIKDEFHNYFRIIFGGGKASLHFVDVPIRAQHEEGEGEEMEEEHGPIEEGIDISVDLPRKRIKGLAMLSGGERALTSVALLFAITAVNPPPFLVLDETDAALDEANSQRYAAILKELAKKTQLLLVTHNRETMKVAGILYGVTMGDDGVSKLLSLKLEEAEVYTNR</sequence>
<dbReference type="InterPro" id="IPR003395">
    <property type="entry name" value="RecF/RecN/SMC_N"/>
</dbReference>
<evidence type="ECO:0000256" key="1">
    <source>
        <dbReference type="SAM" id="Coils"/>
    </source>
</evidence>
<accession>A0A7T5RJ18</accession>
<feature type="domain" description="RecF/RecN/SMC N-terminal" evidence="2">
    <location>
        <begin position="2"/>
        <end position="718"/>
    </location>
</feature>
<dbReference type="InterPro" id="IPR027417">
    <property type="entry name" value="P-loop_NTPase"/>
</dbReference>
<dbReference type="PANTHER" id="PTHR43977">
    <property type="entry name" value="STRUCTURAL MAINTENANCE OF CHROMOSOMES PROTEIN 3"/>
    <property type="match status" value="1"/>
</dbReference>
<gene>
    <name evidence="3" type="ORF">HYW89_03665</name>
</gene>
<dbReference type="SUPFAM" id="SSF52540">
    <property type="entry name" value="P-loop containing nucleoside triphosphate hydrolases"/>
    <property type="match status" value="1"/>
</dbReference>
<evidence type="ECO:0000313" key="3">
    <source>
        <dbReference type="EMBL" id="QQG45071.1"/>
    </source>
</evidence>
<keyword evidence="1" id="KW-0175">Coiled coil</keyword>
<proteinExistence type="predicted"/>
<feature type="coiled-coil region" evidence="1">
    <location>
        <begin position="524"/>
        <end position="561"/>
    </location>
</feature>
<feature type="coiled-coil region" evidence="1">
    <location>
        <begin position="167"/>
        <end position="194"/>
    </location>
</feature>
<dbReference type="Gene3D" id="3.40.50.300">
    <property type="entry name" value="P-loop containing nucleotide triphosphate hydrolases"/>
    <property type="match status" value="2"/>
</dbReference>